<reference evidence="3" key="2">
    <citation type="journal article" date="2021" name="Sci. Data">
        <title>Chromosome-scale genome sequencing, assembly and annotation of six genomes from subfamily Leishmaniinae.</title>
        <authorList>
            <person name="Almutairi H."/>
            <person name="Urbaniak M.D."/>
            <person name="Bates M.D."/>
            <person name="Jariyapan N."/>
            <person name="Kwakye-Nuako G."/>
            <person name="Thomaz Soccol V."/>
            <person name="Al-Salem W.S."/>
            <person name="Dillon R.J."/>
            <person name="Bates P.A."/>
            <person name="Gatherer D."/>
        </authorList>
    </citation>
    <scope>NUCLEOTIDE SEQUENCE [LARGE SCALE GENOMIC DNA]</scope>
</reference>
<keyword evidence="3" id="KW-1185">Reference proteome</keyword>
<organism evidence="2 3">
    <name type="scientific">Leishmania martiniquensis</name>
    <dbReference type="NCBI Taxonomy" id="1580590"/>
    <lineage>
        <taxon>Eukaryota</taxon>
        <taxon>Discoba</taxon>
        <taxon>Euglenozoa</taxon>
        <taxon>Kinetoplastea</taxon>
        <taxon>Metakinetoplastina</taxon>
        <taxon>Trypanosomatida</taxon>
        <taxon>Trypanosomatidae</taxon>
        <taxon>Leishmaniinae</taxon>
        <taxon>Leishmania</taxon>
    </lineage>
</organism>
<dbReference type="GeneID" id="92513746"/>
<feature type="compositionally biased region" description="Polar residues" evidence="1">
    <location>
        <begin position="211"/>
        <end position="222"/>
    </location>
</feature>
<reference evidence="3" key="1">
    <citation type="journal article" date="2021" name="Microbiol. Resour. Announc.">
        <title>LGAAP: Leishmaniinae Genome Assembly and Annotation Pipeline.</title>
        <authorList>
            <person name="Almutairi H."/>
            <person name="Urbaniak M.D."/>
            <person name="Bates M.D."/>
            <person name="Jariyapan N."/>
            <person name="Kwakye-Nuako G."/>
            <person name="Thomaz-Soccol V."/>
            <person name="Al-Salem W.S."/>
            <person name="Dillon R.J."/>
            <person name="Bates P.A."/>
            <person name="Gatherer D."/>
        </authorList>
    </citation>
    <scope>NUCLEOTIDE SEQUENCE [LARGE SCALE GENOMIC DNA]</scope>
</reference>
<evidence type="ECO:0000256" key="1">
    <source>
        <dbReference type="SAM" id="MobiDB-lite"/>
    </source>
</evidence>
<name>A0A836FZP1_9TRYP</name>
<feature type="region of interest" description="Disordered" evidence="1">
    <location>
        <begin position="237"/>
        <end position="279"/>
    </location>
</feature>
<gene>
    <name evidence="2" type="ORF">LSCM1_03701</name>
</gene>
<feature type="compositionally biased region" description="Basic and acidic residues" evidence="1">
    <location>
        <begin position="255"/>
        <end position="276"/>
    </location>
</feature>
<sequence length="406" mass="43942">MSGFWSFRESVADSAAAARLAKERRPLDLAVTQVLPVGVEFKRAMLSTSHEDARGRFRRKTLPCAEATGQIRETDRGPVTRLARKGDLSSSQSTAAEADDAVVDEGRADAHLMDHDEVIDAVQRKWWEALGADVSPGSLLPSAEMAPTIASIPDEETLGLVQNLLSHASGSTPSKAAARLHDSALLSCEVLLHKKRERRARFSRSPAPDAQVTSRQSSEHTASCSVHSAVPCEPLLHTGKLAHLRPRRSSTARAPHSEGKIDRSKTGGCSHQDHGGAAKGPAVVSHLFSRPEGERSFAGERSTGAGTATPVEKQSEVFLPSAILQSVLRTRTRGLILSSTTATRVEAVRRREELLLLRHYFALWLAAADQRHIQQCTASYHCFLMQCVNETLGNATSQLAEQGIHG</sequence>
<dbReference type="OrthoDB" id="273616at2759"/>
<feature type="region of interest" description="Disordered" evidence="1">
    <location>
        <begin position="198"/>
        <end position="222"/>
    </location>
</feature>
<protein>
    <submittedName>
        <fullName evidence="2">Uncharacterized protein</fullName>
    </submittedName>
</protein>
<comment type="caution">
    <text evidence="2">The sequence shown here is derived from an EMBL/GenBank/DDBJ whole genome shotgun (WGS) entry which is preliminary data.</text>
</comment>
<dbReference type="EMBL" id="JAFEUZ010000030">
    <property type="protein sequence ID" value="KAG5472302.1"/>
    <property type="molecule type" value="Genomic_DNA"/>
</dbReference>
<feature type="compositionally biased region" description="Basic residues" evidence="1">
    <location>
        <begin position="240"/>
        <end position="250"/>
    </location>
</feature>
<dbReference type="AlphaFoldDB" id="A0A836FZP1"/>
<dbReference type="KEGG" id="lmat:92513746"/>
<dbReference type="RefSeq" id="XP_067176602.1">
    <property type="nucleotide sequence ID" value="XM_067321234.1"/>
</dbReference>
<evidence type="ECO:0000313" key="3">
    <source>
        <dbReference type="Proteomes" id="UP000673552"/>
    </source>
</evidence>
<evidence type="ECO:0000313" key="2">
    <source>
        <dbReference type="EMBL" id="KAG5472302.1"/>
    </source>
</evidence>
<proteinExistence type="predicted"/>
<dbReference type="Proteomes" id="UP000673552">
    <property type="component" value="Unassembled WGS sequence"/>
</dbReference>
<accession>A0A836FZP1</accession>